<organism evidence="2 3">
    <name type="scientific">Streptomyces violaceus</name>
    <name type="common">Streptomyces venezuelae</name>
    <dbReference type="NCBI Taxonomy" id="1936"/>
    <lineage>
        <taxon>Bacteria</taxon>
        <taxon>Bacillati</taxon>
        <taxon>Actinomycetota</taxon>
        <taxon>Actinomycetes</taxon>
        <taxon>Kitasatosporales</taxon>
        <taxon>Streptomycetaceae</taxon>
        <taxon>Streptomyces</taxon>
    </lineage>
</organism>
<gene>
    <name evidence="2" type="ORF">RI060_00800</name>
</gene>
<sequence>MAAGHVAGYEVATWAGLEEEAFTVGSCSPWPPKPRADSTTIWSRSNCR</sequence>
<feature type="region of interest" description="Disordered" evidence="1">
    <location>
        <begin position="26"/>
        <end position="48"/>
    </location>
</feature>
<evidence type="ECO:0000313" key="2">
    <source>
        <dbReference type="EMBL" id="WND15984.1"/>
    </source>
</evidence>
<dbReference type="EMBL" id="CP134213">
    <property type="protein sequence ID" value="WND15984.1"/>
    <property type="molecule type" value="Genomic_DNA"/>
</dbReference>
<keyword evidence="3" id="KW-1185">Reference proteome</keyword>
<accession>A0ABY9TZY0</accession>
<proteinExistence type="predicted"/>
<reference evidence="2 3" key="1">
    <citation type="submission" date="2023-09" db="EMBL/GenBank/DDBJ databases">
        <title>The genome sequence of Streptomyces anthocyanicus.</title>
        <authorList>
            <person name="Mo P."/>
        </authorList>
    </citation>
    <scope>NUCLEOTIDE SEQUENCE [LARGE SCALE GENOMIC DNA]</scope>
    <source>
        <strain evidence="2 3">JCM 4387</strain>
    </source>
</reference>
<protein>
    <submittedName>
        <fullName evidence="2">Uncharacterized protein</fullName>
    </submittedName>
</protein>
<name>A0ABY9TZY0_STRVL</name>
<evidence type="ECO:0000313" key="3">
    <source>
        <dbReference type="Proteomes" id="UP001249394"/>
    </source>
</evidence>
<evidence type="ECO:0000256" key="1">
    <source>
        <dbReference type="SAM" id="MobiDB-lite"/>
    </source>
</evidence>
<feature type="compositionally biased region" description="Polar residues" evidence="1">
    <location>
        <begin position="37"/>
        <end position="48"/>
    </location>
</feature>
<dbReference type="Proteomes" id="UP001249394">
    <property type="component" value="Chromosome"/>
</dbReference>